<keyword evidence="3" id="KW-1185">Reference proteome</keyword>
<dbReference type="EMBL" id="CP136864">
    <property type="protein sequence ID" value="WOJ92458.1"/>
    <property type="molecule type" value="Genomic_DNA"/>
</dbReference>
<proteinExistence type="predicted"/>
<dbReference type="RefSeq" id="WP_407347054.1">
    <property type="nucleotide sequence ID" value="NZ_CP136864.1"/>
</dbReference>
<accession>A0ABZ0HYZ1</accession>
<dbReference type="Gene3D" id="2.60.40.650">
    <property type="match status" value="1"/>
</dbReference>
<sequence>MIAMLEVSPDGGQQWRAAKPREDLGRFSFREWRLPVSDANKGPATLMVRATSNKGEMQPREAS</sequence>
<feature type="region of interest" description="Disordered" evidence="1">
    <location>
        <begin position="43"/>
        <end position="63"/>
    </location>
</feature>
<name>A0ABZ0HYZ1_9GAMM</name>
<dbReference type="SUPFAM" id="SSF81296">
    <property type="entry name" value="E set domains"/>
    <property type="match status" value="1"/>
</dbReference>
<evidence type="ECO:0000313" key="2">
    <source>
        <dbReference type="EMBL" id="WOJ92458.1"/>
    </source>
</evidence>
<protein>
    <submittedName>
        <fullName evidence="2">Uncharacterized protein</fullName>
    </submittedName>
</protein>
<dbReference type="InterPro" id="IPR014756">
    <property type="entry name" value="Ig_E-set"/>
</dbReference>
<gene>
    <name evidence="2" type="ORF">R0135_11765</name>
</gene>
<dbReference type="Proteomes" id="UP001626537">
    <property type="component" value="Chromosome"/>
</dbReference>
<organism evidence="2 3">
    <name type="scientific">Congregibacter variabilis</name>
    <dbReference type="NCBI Taxonomy" id="3081200"/>
    <lineage>
        <taxon>Bacteria</taxon>
        <taxon>Pseudomonadati</taxon>
        <taxon>Pseudomonadota</taxon>
        <taxon>Gammaproteobacteria</taxon>
        <taxon>Cellvibrionales</taxon>
        <taxon>Halieaceae</taxon>
        <taxon>Congregibacter</taxon>
    </lineage>
</organism>
<reference evidence="2 3" key="1">
    <citation type="submission" date="2023-10" db="EMBL/GenBank/DDBJ databases">
        <title>Two novel species belonging to the OM43/NOR5 clade.</title>
        <authorList>
            <person name="Park M."/>
        </authorList>
    </citation>
    <scope>NUCLEOTIDE SEQUENCE [LARGE SCALE GENOMIC DNA]</scope>
    <source>
        <strain evidence="2 3">IMCC43200</strain>
    </source>
</reference>
<evidence type="ECO:0000313" key="3">
    <source>
        <dbReference type="Proteomes" id="UP001626537"/>
    </source>
</evidence>
<evidence type="ECO:0000256" key="1">
    <source>
        <dbReference type="SAM" id="MobiDB-lite"/>
    </source>
</evidence>